<name>A0AAN7YI30_9EURO</name>
<dbReference type="EMBL" id="JAVRRJ010000002">
    <property type="protein sequence ID" value="KAK5088291.1"/>
    <property type="molecule type" value="Genomic_DNA"/>
</dbReference>
<keyword evidence="2" id="KW-1185">Reference proteome</keyword>
<reference evidence="1 2" key="1">
    <citation type="submission" date="2023-08" db="EMBL/GenBank/DDBJ databases">
        <title>Black Yeasts Isolated from many extreme environments.</title>
        <authorList>
            <person name="Coleine C."/>
            <person name="Stajich J.E."/>
            <person name="Selbmann L."/>
        </authorList>
    </citation>
    <scope>NUCLEOTIDE SEQUENCE [LARGE SCALE GENOMIC DNA]</scope>
    <source>
        <strain evidence="1 2">CCFEE 5910</strain>
    </source>
</reference>
<gene>
    <name evidence="1" type="ORF">LTR05_002508</name>
</gene>
<proteinExistence type="predicted"/>
<comment type="caution">
    <text evidence="1">The sequence shown here is derived from an EMBL/GenBank/DDBJ whole genome shotgun (WGS) entry which is preliminary data.</text>
</comment>
<accession>A0AAN7YI30</accession>
<dbReference type="AlphaFoldDB" id="A0AAN7YI30"/>
<protein>
    <submittedName>
        <fullName evidence="1">Uncharacterized protein</fullName>
    </submittedName>
</protein>
<evidence type="ECO:0000313" key="2">
    <source>
        <dbReference type="Proteomes" id="UP001309876"/>
    </source>
</evidence>
<evidence type="ECO:0000313" key="1">
    <source>
        <dbReference type="EMBL" id="KAK5088291.1"/>
    </source>
</evidence>
<dbReference type="Proteomes" id="UP001309876">
    <property type="component" value="Unassembled WGS sequence"/>
</dbReference>
<sequence>MVHFAVAQDNTSPTSFFRLAPEIRNKIYFLATRPDCRFSWGKLERCDKKHIHQSERGRTEKWKWLVLCRQTWAEAAPYLPVIRHDVPLVVGDNKCGRCGSSKPRSRLKEGILHASLKPWQESFGEFKLGPRELWYMRLQRLTIEFERYHRHSRRVARLLHNLESFATFLEKLHDLQHITVKVQPDFKDAISESPAIASAVENLFSAMRSLGVDRKYTLQTERVVWCSKKYSSKQPDTLEITDLSSLLLEKMVRCGNDPSKITILNSIIKKEVGPPQQQGRQKWSAKQEWEEGMRTSQLFYRTSAFDEDFEGYDDISGQPLAPVSNNWSALGLGRGMWRPGKWGPSYATRLGCVVTSWEKYESHERYRPLYFEDDFYHAGKKSSRQYRSIPECLGCGIVFSNHTQLTAHAGHCSPVTFAEEAVSELADGLADYRLVPCRRGNVMP</sequence>
<organism evidence="1 2">
    <name type="scientific">Lithohypha guttulata</name>
    <dbReference type="NCBI Taxonomy" id="1690604"/>
    <lineage>
        <taxon>Eukaryota</taxon>
        <taxon>Fungi</taxon>
        <taxon>Dikarya</taxon>
        <taxon>Ascomycota</taxon>
        <taxon>Pezizomycotina</taxon>
        <taxon>Eurotiomycetes</taxon>
        <taxon>Chaetothyriomycetidae</taxon>
        <taxon>Chaetothyriales</taxon>
        <taxon>Trichomeriaceae</taxon>
        <taxon>Lithohypha</taxon>
    </lineage>
</organism>